<evidence type="ECO:0000313" key="1">
    <source>
        <dbReference type="EMBL" id="MFC0683753.1"/>
    </source>
</evidence>
<evidence type="ECO:0000313" key="2">
    <source>
        <dbReference type="Proteomes" id="UP001589858"/>
    </source>
</evidence>
<organism evidence="1 2">
    <name type="scientific">Novosphingobium clariflavum</name>
    <dbReference type="NCBI Taxonomy" id="2029884"/>
    <lineage>
        <taxon>Bacteria</taxon>
        <taxon>Pseudomonadati</taxon>
        <taxon>Pseudomonadota</taxon>
        <taxon>Alphaproteobacteria</taxon>
        <taxon>Sphingomonadales</taxon>
        <taxon>Sphingomonadaceae</taxon>
        <taxon>Novosphingobium</taxon>
    </lineage>
</organism>
<gene>
    <name evidence="1" type="ORF">ACFFF8_04010</name>
</gene>
<protein>
    <submittedName>
        <fullName evidence="1">Uncharacterized protein</fullName>
    </submittedName>
</protein>
<reference evidence="1 2" key="1">
    <citation type="submission" date="2024-09" db="EMBL/GenBank/DDBJ databases">
        <authorList>
            <person name="Sun Q."/>
            <person name="Mori K."/>
        </authorList>
    </citation>
    <scope>NUCLEOTIDE SEQUENCE [LARGE SCALE GENOMIC DNA]</scope>
    <source>
        <strain evidence="1 2">CICC 11035S</strain>
    </source>
</reference>
<dbReference type="Proteomes" id="UP001589858">
    <property type="component" value="Unassembled WGS sequence"/>
</dbReference>
<sequence length="56" mass="6398">MQSTFGAKLRFRAEVVSGLDFELFLRLASQSFQRLVAFNGESLPNPARIGHWPFRT</sequence>
<keyword evidence="2" id="KW-1185">Reference proteome</keyword>
<dbReference type="EMBL" id="JBHLTM010000016">
    <property type="protein sequence ID" value="MFC0683753.1"/>
    <property type="molecule type" value="Genomic_DNA"/>
</dbReference>
<comment type="caution">
    <text evidence="1">The sequence shown here is derived from an EMBL/GenBank/DDBJ whole genome shotgun (WGS) entry which is preliminary data.</text>
</comment>
<dbReference type="RefSeq" id="WP_267220126.1">
    <property type="nucleotide sequence ID" value="NZ_JAPCWC010000006.1"/>
</dbReference>
<name>A0ABV6S6N1_9SPHN</name>
<accession>A0ABV6S6N1</accession>
<proteinExistence type="predicted"/>